<dbReference type="Proteomes" id="UP000532194">
    <property type="component" value="Unassembled WGS sequence"/>
</dbReference>
<feature type="compositionally biased region" description="Low complexity" evidence="1">
    <location>
        <begin position="687"/>
        <end position="709"/>
    </location>
</feature>
<proteinExistence type="predicted"/>
<organism evidence="3 4">
    <name type="scientific">Bifidobacterium oedipodis</name>
    <dbReference type="NCBI Taxonomy" id="2675322"/>
    <lineage>
        <taxon>Bacteria</taxon>
        <taxon>Bacillati</taxon>
        <taxon>Actinomycetota</taxon>
        <taxon>Actinomycetes</taxon>
        <taxon>Bifidobacteriales</taxon>
        <taxon>Bifidobacteriaceae</taxon>
        <taxon>Bifidobacterium</taxon>
    </lineage>
</organism>
<evidence type="ECO:0008006" key="5">
    <source>
        <dbReference type="Google" id="ProtNLM"/>
    </source>
</evidence>
<accession>A0A7Y0EQA3</accession>
<gene>
    <name evidence="3" type="ORF">G1C95_0526</name>
</gene>
<dbReference type="InterPro" id="IPR025101">
    <property type="entry name" value="DUF4012"/>
</dbReference>
<keyword evidence="4" id="KW-1185">Reference proteome</keyword>
<keyword evidence="2" id="KW-1133">Transmembrane helix</keyword>
<keyword evidence="2" id="KW-0812">Transmembrane</keyword>
<dbReference type="AlphaFoldDB" id="A0A7Y0EQA3"/>
<evidence type="ECO:0000256" key="1">
    <source>
        <dbReference type="SAM" id="MobiDB-lite"/>
    </source>
</evidence>
<keyword evidence="2" id="KW-0472">Membrane</keyword>
<feature type="region of interest" description="Disordered" evidence="1">
    <location>
        <begin position="1"/>
        <end position="33"/>
    </location>
</feature>
<reference evidence="3 4" key="1">
    <citation type="submission" date="2020-02" db="EMBL/GenBank/DDBJ databases">
        <title>Characterization of phylogenetic diversity of novel bifidobacterial species isolated in Czech ZOOs.</title>
        <authorList>
            <person name="Lugli G.A."/>
            <person name="Vera N.B."/>
            <person name="Ventura M."/>
        </authorList>
    </citation>
    <scope>NUCLEOTIDE SEQUENCE [LARGE SCALE GENOMIC DNA]</scope>
    <source>
        <strain evidence="3 4">DSM 109957</strain>
    </source>
</reference>
<sequence>MRSSGRHGTHSAGEGPRKRQPEESHNPKIRLINPQHVGRRGRSLVGRTPVWARVLVVAFLMLLACVTCVTTLYAASVSRMYTNAQRVLSSAEAMANTALGCGSDQSLSDAAQELVDSTNALNKELNGPQWDVVRDNSKYGSDITAAREMLASVDTLVNGPFTDLMNLANRLQGFSLKDDSVDVSALMEMPDIISKTHTDLQEQIAKLEAIEEPSIAKVAAVLNAEKMALTTIDSMLSEYDAMINLLPQLLGKEGKRTYLVLVQNPAELRSSGGMIGTVAAITADNGTVTIGDFESTGFWDRPEEPMDDLVLDERDVFGATFDVYPATTTIDPEFSRVAQLNIYDWKVAHPDRQDEDFAGVISLDPVFLQSLLSATGSVTLSDGKVLDGTTTTAYLLHDLYIDHPDLEDQNKFVSEAAKEIMNHVLGNANASTISALLKSVRDMSASGHLKLWMEQSAEQEALINTGLIDDQAAGELSADETAPEAGIYLSELQMGKQDYYLTTETTVKKTCGETTALDQAVATGILDDRIDSAALDTRLSQFAEEQLGDEYTVTFTMKNTMTEHEAKTLPDFITSSETSENPGGMLYRVVLAAPFNGEITSVQADIDQWGTNTASLYDRQYVVFDADWILPGEEATIAYTVRVSAKASQALNVLTTPVVNKDGIETGSNGKVIDECSADTTADDSSDAAADAGQSGDQGNQSDQSDAAAGSEDVSAIDKLRGQLSCPVDIKSIAAAV</sequence>
<evidence type="ECO:0000313" key="4">
    <source>
        <dbReference type="Proteomes" id="UP000532194"/>
    </source>
</evidence>
<dbReference type="Pfam" id="PF13196">
    <property type="entry name" value="DUF4012"/>
    <property type="match status" value="1"/>
</dbReference>
<evidence type="ECO:0000256" key="2">
    <source>
        <dbReference type="SAM" id="Phobius"/>
    </source>
</evidence>
<name>A0A7Y0EQA3_9BIFI</name>
<feature type="region of interest" description="Disordered" evidence="1">
    <location>
        <begin position="678"/>
        <end position="714"/>
    </location>
</feature>
<feature type="compositionally biased region" description="Basic and acidic residues" evidence="1">
    <location>
        <begin position="15"/>
        <end position="26"/>
    </location>
</feature>
<comment type="caution">
    <text evidence="3">The sequence shown here is derived from an EMBL/GenBank/DDBJ whole genome shotgun (WGS) entry which is preliminary data.</text>
</comment>
<dbReference type="EMBL" id="JAAIII010000001">
    <property type="protein sequence ID" value="NMM93341.1"/>
    <property type="molecule type" value="Genomic_DNA"/>
</dbReference>
<protein>
    <recommendedName>
        <fullName evidence="5">Chemotaxis protein</fullName>
    </recommendedName>
</protein>
<feature type="transmembrane region" description="Helical" evidence="2">
    <location>
        <begin position="50"/>
        <end position="75"/>
    </location>
</feature>
<dbReference type="RefSeq" id="WP_169171364.1">
    <property type="nucleotide sequence ID" value="NZ_JAAIII010000001.1"/>
</dbReference>
<evidence type="ECO:0000313" key="3">
    <source>
        <dbReference type="EMBL" id="NMM93341.1"/>
    </source>
</evidence>